<dbReference type="PANTHER" id="PTHR24320:SF148">
    <property type="entry name" value="NAD(P)-BINDING ROSSMANN-FOLD SUPERFAMILY PROTEIN"/>
    <property type="match status" value="1"/>
</dbReference>
<dbReference type="SUPFAM" id="SSF51735">
    <property type="entry name" value="NAD(P)-binding Rossmann-fold domains"/>
    <property type="match status" value="1"/>
</dbReference>
<gene>
    <name evidence="3" type="ORF">GA0070564_102563</name>
</gene>
<dbReference type="PRINTS" id="PR00081">
    <property type="entry name" value="GDHRDH"/>
</dbReference>
<organism evidence="3 4">
    <name type="scientific">Micromonospora mirobrigensis</name>
    <dbReference type="NCBI Taxonomy" id="262898"/>
    <lineage>
        <taxon>Bacteria</taxon>
        <taxon>Bacillati</taxon>
        <taxon>Actinomycetota</taxon>
        <taxon>Actinomycetes</taxon>
        <taxon>Micromonosporales</taxon>
        <taxon>Micromonosporaceae</taxon>
        <taxon>Micromonospora</taxon>
    </lineage>
</organism>
<dbReference type="PANTHER" id="PTHR24320">
    <property type="entry name" value="RETINOL DEHYDROGENASE"/>
    <property type="match status" value="1"/>
</dbReference>
<evidence type="ECO:0000256" key="2">
    <source>
        <dbReference type="ARBA" id="ARBA00023002"/>
    </source>
</evidence>
<protein>
    <submittedName>
        <fullName evidence="3">Short chain dehydrogenase</fullName>
    </submittedName>
</protein>
<proteinExistence type="inferred from homology"/>
<evidence type="ECO:0000256" key="1">
    <source>
        <dbReference type="ARBA" id="ARBA00006484"/>
    </source>
</evidence>
<evidence type="ECO:0000313" key="4">
    <source>
        <dbReference type="Proteomes" id="UP000199504"/>
    </source>
</evidence>
<dbReference type="GO" id="GO:0016491">
    <property type="term" value="F:oxidoreductase activity"/>
    <property type="evidence" value="ECO:0007669"/>
    <property type="project" value="UniProtKB-KW"/>
</dbReference>
<dbReference type="STRING" id="262898.GA0070564_102563"/>
<reference evidence="4" key="1">
    <citation type="submission" date="2016-06" db="EMBL/GenBank/DDBJ databases">
        <authorList>
            <person name="Varghese N."/>
            <person name="Submissions Spin"/>
        </authorList>
    </citation>
    <scope>NUCLEOTIDE SEQUENCE [LARGE SCALE GENOMIC DNA]</scope>
    <source>
        <strain evidence="4">DSM 44830</strain>
    </source>
</reference>
<accession>A0A1C4WWF1</accession>
<comment type="similarity">
    <text evidence="1">Belongs to the short-chain dehydrogenases/reductases (SDR) family.</text>
</comment>
<keyword evidence="2" id="KW-0560">Oxidoreductase</keyword>
<dbReference type="RefSeq" id="WP_342672538.1">
    <property type="nucleotide sequence ID" value="NZ_FMCX01000002.1"/>
</dbReference>
<evidence type="ECO:0000313" key="3">
    <source>
        <dbReference type="EMBL" id="SCF00587.1"/>
    </source>
</evidence>
<dbReference type="Gene3D" id="3.40.50.720">
    <property type="entry name" value="NAD(P)-binding Rossmann-like Domain"/>
    <property type="match status" value="1"/>
</dbReference>
<dbReference type="Pfam" id="PF00106">
    <property type="entry name" value="adh_short"/>
    <property type="match status" value="1"/>
</dbReference>
<dbReference type="InterPro" id="IPR036291">
    <property type="entry name" value="NAD(P)-bd_dom_sf"/>
</dbReference>
<dbReference type="AlphaFoldDB" id="A0A1C4WWF1"/>
<sequence length="143" mass="15006">MTERIVTPFGFASTAADVVDGVDLTGRRAVVTGGGAGIGLETARALAGAGAEVVLAVRRPDAGRQAAADITADTGNDRVSVRELDLADQASVRRFVAGWDQPLHILVNNAGIMALPELERTAQGWEMQFATNFMGHFASTPTR</sequence>
<dbReference type="InterPro" id="IPR002347">
    <property type="entry name" value="SDR_fam"/>
</dbReference>
<dbReference type="Proteomes" id="UP000199504">
    <property type="component" value="Unassembled WGS sequence"/>
</dbReference>
<keyword evidence="4" id="KW-1185">Reference proteome</keyword>
<name>A0A1C4WWF1_9ACTN</name>
<dbReference type="EMBL" id="FMCX01000002">
    <property type="protein sequence ID" value="SCF00587.1"/>
    <property type="molecule type" value="Genomic_DNA"/>
</dbReference>